<organism evidence="8 9">
    <name type="scientific">Trapa incisa</name>
    <dbReference type="NCBI Taxonomy" id="236973"/>
    <lineage>
        <taxon>Eukaryota</taxon>
        <taxon>Viridiplantae</taxon>
        <taxon>Streptophyta</taxon>
        <taxon>Embryophyta</taxon>
        <taxon>Tracheophyta</taxon>
        <taxon>Spermatophyta</taxon>
        <taxon>Magnoliopsida</taxon>
        <taxon>eudicotyledons</taxon>
        <taxon>Gunneridae</taxon>
        <taxon>Pentapetalae</taxon>
        <taxon>rosids</taxon>
        <taxon>malvids</taxon>
        <taxon>Myrtales</taxon>
        <taxon>Lythraceae</taxon>
        <taxon>Trapa</taxon>
    </lineage>
</organism>
<evidence type="ECO:0000256" key="1">
    <source>
        <dbReference type="ARBA" id="ARBA00004123"/>
    </source>
</evidence>
<feature type="repeat" description="WD" evidence="7">
    <location>
        <begin position="186"/>
        <end position="227"/>
    </location>
</feature>
<dbReference type="GO" id="GO:0005682">
    <property type="term" value="C:U5 snRNP"/>
    <property type="evidence" value="ECO:0007669"/>
    <property type="project" value="UniProtKB-ARBA"/>
</dbReference>
<dbReference type="EMBL" id="JAXIOK010000024">
    <property type="protein sequence ID" value="KAK4740935.1"/>
    <property type="molecule type" value="Genomic_DNA"/>
</dbReference>
<dbReference type="SMART" id="SM00320">
    <property type="entry name" value="WD40"/>
    <property type="match status" value="7"/>
</dbReference>
<gene>
    <name evidence="8" type="ORF">SAY87_024523</name>
</gene>
<evidence type="ECO:0000313" key="8">
    <source>
        <dbReference type="EMBL" id="KAK4740935.1"/>
    </source>
</evidence>
<dbReference type="GO" id="GO:0071013">
    <property type="term" value="C:catalytic step 2 spliceosome"/>
    <property type="evidence" value="ECO:0007669"/>
    <property type="project" value="TreeGrafter"/>
</dbReference>
<feature type="repeat" description="WD" evidence="7">
    <location>
        <begin position="373"/>
        <end position="403"/>
    </location>
</feature>
<protein>
    <submittedName>
        <fullName evidence="8">Uncharacterized protein</fullName>
    </submittedName>
</protein>
<sequence length="437" mass="48388">MKISIPEECMVDPPYFATLRPINCNDGPCWALWKNLRDLKAIFISSAFAIASGEEEPGWEGLFSGFRVRVCKLESIKLTRSARTTQSGVKMMQIVPTLGEGESALSMAVPRPMGWSTVPYSAPQGPDLNGKRTSSLQSPIMLLTGHQSAIYTMKFNPSGTVVASGSHDREIFLWNVQGDCKNFMVLKGHKNAVLDLHWFTDGIQIISASPDKTLRAWDVETGKQIKKMAEHSSYVNSCCPSRRGPPLVVSGSDDGTAKLWDMRQRGAIQTFPDKYQITAVAFSDASDKIFSGGIDNDVKVWDLRKGEVIMTLKGHQDTITGMELSPDGSYLLTNAMDSKLCVWDMRPYAPQNRCVKIMEGLQHNFEKNLLKCSWSPDGSKVTAGSSDRMVYIWDTTSRRILYKLPGHTGSVNEVVFHPSEPIVGSCSSDKQIYLGEI</sequence>
<dbReference type="InterPro" id="IPR052234">
    <property type="entry name" value="U5_snRNP_Component"/>
</dbReference>
<dbReference type="InterPro" id="IPR020472">
    <property type="entry name" value="WD40_PAC1"/>
</dbReference>
<evidence type="ECO:0000256" key="7">
    <source>
        <dbReference type="PROSITE-ProRule" id="PRU00221"/>
    </source>
</evidence>
<dbReference type="PROSITE" id="PS00678">
    <property type="entry name" value="WD_REPEATS_1"/>
    <property type="match status" value="5"/>
</dbReference>
<dbReference type="GO" id="GO:0003723">
    <property type="term" value="F:RNA binding"/>
    <property type="evidence" value="ECO:0007669"/>
    <property type="project" value="TreeGrafter"/>
</dbReference>
<dbReference type="CDD" id="cd00200">
    <property type="entry name" value="WD40"/>
    <property type="match status" value="1"/>
</dbReference>
<evidence type="ECO:0000256" key="2">
    <source>
        <dbReference type="ARBA" id="ARBA00022574"/>
    </source>
</evidence>
<keyword evidence="4" id="KW-0677">Repeat</keyword>
<dbReference type="PROSITE" id="PS50082">
    <property type="entry name" value="WD_REPEATS_2"/>
    <property type="match status" value="7"/>
</dbReference>
<evidence type="ECO:0000313" key="9">
    <source>
        <dbReference type="Proteomes" id="UP001345219"/>
    </source>
</evidence>
<feature type="repeat" description="WD" evidence="7">
    <location>
        <begin position="404"/>
        <end position="437"/>
    </location>
</feature>
<evidence type="ECO:0000256" key="4">
    <source>
        <dbReference type="ARBA" id="ARBA00022737"/>
    </source>
</evidence>
<evidence type="ECO:0000256" key="3">
    <source>
        <dbReference type="ARBA" id="ARBA00022664"/>
    </source>
</evidence>
<dbReference type="InterPro" id="IPR036322">
    <property type="entry name" value="WD40_repeat_dom_sf"/>
</dbReference>
<feature type="repeat" description="WD" evidence="7">
    <location>
        <begin position="228"/>
        <end position="270"/>
    </location>
</feature>
<name>A0AAN7JFU3_9MYRT</name>
<dbReference type="Proteomes" id="UP001345219">
    <property type="component" value="Chromosome 19"/>
</dbReference>
<dbReference type="Gene3D" id="2.130.10.10">
    <property type="entry name" value="YVTN repeat-like/Quinoprotein amine dehydrogenase"/>
    <property type="match status" value="1"/>
</dbReference>
<comment type="caution">
    <text evidence="8">The sequence shown here is derived from an EMBL/GenBank/DDBJ whole genome shotgun (WGS) entry which is preliminary data.</text>
</comment>
<dbReference type="FunFam" id="2.130.10.10:FF:000229">
    <property type="entry name" value="Small nuclear ribonucleoprotein U5 subunit 40"/>
    <property type="match status" value="1"/>
</dbReference>
<proteinExistence type="predicted"/>
<dbReference type="SUPFAM" id="SSF50978">
    <property type="entry name" value="WD40 repeat-like"/>
    <property type="match status" value="1"/>
</dbReference>
<evidence type="ECO:0000256" key="6">
    <source>
        <dbReference type="ARBA" id="ARBA00023242"/>
    </source>
</evidence>
<feature type="repeat" description="WD" evidence="7">
    <location>
        <begin position="143"/>
        <end position="177"/>
    </location>
</feature>
<dbReference type="InterPro" id="IPR019775">
    <property type="entry name" value="WD40_repeat_CS"/>
</dbReference>
<reference evidence="8 9" key="1">
    <citation type="journal article" date="2023" name="Hortic Res">
        <title>Pangenome of water caltrop reveals structural variations and asymmetric subgenome divergence after allopolyploidization.</title>
        <authorList>
            <person name="Zhang X."/>
            <person name="Chen Y."/>
            <person name="Wang L."/>
            <person name="Yuan Y."/>
            <person name="Fang M."/>
            <person name="Shi L."/>
            <person name="Lu R."/>
            <person name="Comes H.P."/>
            <person name="Ma Y."/>
            <person name="Chen Y."/>
            <person name="Huang G."/>
            <person name="Zhou Y."/>
            <person name="Zheng Z."/>
            <person name="Qiu Y."/>
        </authorList>
    </citation>
    <scope>NUCLEOTIDE SEQUENCE [LARGE SCALE GENOMIC DNA]</scope>
    <source>
        <tissue evidence="8">Roots</tissue>
    </source>
</reference>
<keyword evidence="9" id="KW-1185">Reference proteome</keyword>
<keyword evidence="3" id="KW-0507">mRNA processing</keyword>
<dbReference type="GO" id="GO:0000375">
    <property type="term" value="P:RNA splicing, via transesterification reactions"/>
    <property type="evidence" value="ECO:0007669"/>
    <property type="project" value="UniProtKB-ARBA"/>
</dbReference>
<feature type="repeat" description="WD" evidence="7">
    <location>
        <begin position="277"/>
        <end position="311"/>
    </location>
</feature>
<keyword evidence="6" id="KW-0539">Nucleus</keyword>
<dbReference type="PROSITE" id="PS50294">
    <property type="entry name" value="WD_REPEATS_REGION"/>
    <property type="match status" value="5"/>
</dbReference>
<dbReference type="GO" id="GO:0006397">
    <property type="term" value="P:mRNA processing"/>
    <property type="evidence" value="ECO:0007669"/>
    <property type="project" value="UniProtKB-KW"/>
</dbReference>
<feature type="repeat" description="WD" evidence="7">
    <location>
        <begin position="312"/>
        <end position="346"/>
    </location>
</feature>
<dbReference type="InterPro" id="IPR001680">
    <property type="entry name" value="WD40_rpt"/>
</dbReference>
<keyword evidence="5" id="KW-0508">mRNA splicing</keyword>
<dbReference type="InterPro" id="IPR015943">
    <property type="entry name" value="WD40/YVTN_repeat-like_dom_sf"/>
</dbReference>
<keyword evidence="2 7" id="KW-0853">WD repeat</keyword>
<dbReference type="PANTHER" id="PTHR44006:SF1">
    <property type="entry name" value="U5 SMALL NUCLEAR RIBONUCLEOPROTEIN 40 KDA PROTEIN"/>
    <property type="match status" value="1"/>
</dbReference>
<comment type="subcellular location">
    <subcellularLocation>
        <location evidence="1">Nucleus</location>
    </subcellularLocation>
</comment>
<evidence type="ECO:0000256" key="5">
    <source>
        <dbReference type="ARBA" id="ARBA00023187"/>
    </source>
</evidence>
<dbReference type="Pfam" id="PF00400">
    <property type="entry name" value="WD40"/>
    <property type="match status" value="7"/>
</dbReference>
<dbReference type="AlphaFoldDB" id="A0AAN7JFU3"/>
<dbReference type="PRINTS" id="PR00320">
    <property type="entry name" value="GPROTEINBRPT"/>
</dbReference>
<accession>A0AAN7JFU3</accession>
<dbReference type="PANTHER" id="PTHR44006">
    <property type="entry name" value="U5 SMALL NUCLEAR RIBONUCLEOPROTEIN 40 KDA PROTEIN"/>
    <property type="match status" value="1"/>
</dbReference>